<evidence type="ECO:0008006" key="5">
    <source>
        <dbReference type="Google" id="ProtNLM"/>
    </source>
</evidence>
<name>A0A2N5NEQ8_MEDGN</name>
<organism evidence="3 4">
    <name type="scientific">Mediterraneibacter gnavus</name>
    <name type="common">Ruminococcus gnavus</name>
    <dbReference type="NCBI Taxonomy" id="33038"/>
    <lineage>
        <taxon>Bacteria</taxon>
        <taxon>Bacillati</taxon>
        <taxon>Bacillota</taxon>
        <taxon>Clostridia</taxon>
        <taxon>Lachnospirales</taxon>
        <taxon>Lachnospiraceae</taxon>
        <taxon>Mediterraneibacter</taxon>
    </lineage>
</organism>
<dbReference type="Proteomes" id="UP000234849">
    <property type="component" value="Unassembled WGS sequence"/>
</dbReference>
<keyword evidence="1" id="KW-0812">Transmembrane</keyword>
<dbReference type="Pfam" id="PF18975">
    <property type="entry name" value="DUF5711"/>
    <property type="match status" value="1"/>
</dbReference>
<feature type="transmembrane region" description="Helical" evidence="1">
    <location>
        <begin position="35"/>
        <end position="53"/>
    </location>
</feature>
<gene>
    <name evidence="3" type="ORF">CDL18_14070</name>
    <name evidence="2" type="ORF">G4981_07525</name>
</gene>
<reference evidence="2" key="3">
    <citation type="submission" date="2020-02" db="EMBL/GenBank/DDBJ databases">
        <authorList>
            <person name="Littmann E."/>
            <person name="Sorbara M."/>
        </authorList>
    </citation>
    <scope>NUCLEOTIDE SEQUENCE</scope>
    <source>
        <strain evidence="2">MSK.11.9</strain>
    </source>
</reference>
<proteinExistence type="predicted"/>
<evidence type="ECO:0000313" key="4">
    <source>
        <dbReference type="Proteomes" id="UP000234849"/>
    </source>
</evidence>
<comment type="caution">
    <text evidence="3">The sequence shown here is derived from an EMBL/GenBank/DDBJ whole genome shotgun (WGS) entry which is preliminary data.</text>
</comment>
<evidence type="ECO:0000256" key="1">
    <source>
        <dbReference type="SAM" id="Phobius"/>
    </source>
</evidence>
<dbReference type="InterPro" id="IPR043765">
    <property type="entry name" value="DUF5711"/>
</dbReference>
<reference evidence="2" key="2">
    <citation type="journal article" date="2020" name="Cell Host Microbe">
        <title>Functional and Genomic Variation between Human-Derived Isolates of Lachnospiraceae Reveals Inter- and Intra-Species Diversity.</title>
        <authorList>
            <person name="Sorbara M.T."/>
            <person name="Littmann E.R."/>
            <person name="Fontana E."/>
            <person name="Moody T.U."/>
            <person name="Kohout C.E."/>
            <person name="Gjonbalaj M."/>
            <person name="Eaton V."/>
            <person name="Seok R."/>
            <person name="Leiner I.M."/>
            <person name="Pamer E.G."/>
        </authorList>
    </citation>
    <scope>NUCLEOTIDE SEQUENCE</scope>
    <source>
        <strain evidence="2">MSK.11.9</strain>
    </source>
</reference>
<evidence type="ECO:0000313" key="3">
    <source>
        <dbReference type="EMBL" id="PLT52677.1"/>
    </source>
</evidence>
<dbReference type="RefSeq" id="WP_101880229.1">
    <property type="nucleotide sequence ID" value="NZ_JAAIRY010000010.1"/>
</dbReference>
<dbReference type="EMBL" id="NIHM01000027">
    <property type="protein sequence ID" value="PLT52677.1"/>
    <property type="molecule type" value="Genomic_DNA"/>
</dbReference>
<accession>A0A2N5NEQ8</accession>
<dbReference type="EMBL" id="JAAIRY010000010">
    <property type="protein sequence ID" value="NSI65121.1"/>
    <property type="molecule type" value="Genomic_DNA"/>
</dbReference>
<protein>
    <recommendedName>
        <fullName evidence="5">WD40 repeat domain-containing protein</fullName>
    </recommendedName>
</protein>
<keyword evidence="1" id="KW-1133">Transmembrane helix</keyword>
<reference evidence="3 4" key="1">
    <citation type="journal article" date="2017" name="Genome Med.">
        <title>A novel Ruminococcus gnavus clade enriched in inflammatory bowel disease patients.</title>
        <authorList>
            <person name="Hall A.B."/>
            <person name="Yassour M."/>
            <person name="Sauk J."/>
            <person name="Garner A."/>
            <person name="Jiang X."/>
            <person name="Arthur T."/>
            <person name="Lagoudas G.K."/>
            <person name="Vatanen T."/>
            <person name="Fornelos N."/>
            <person name="Wilson R."/>
            <person name="Bertha M."/>
            <person name="Cohen M."/>
            <person name="Garber J."/>
            <person name="Khalili H."/>
            <person name="Gevers D."/>
            <person name="Ananthakrishnan A.N."/>
            <person name="Kugathasan S."/>
            <person name="Lander E.S."/>
            <person name="Blainey P."/>
            <person name="Vlamakis H."/>
            <person name="Xavier R.J."/>
            <person name="Huttenhower C."/>
        </authorList>
    </citation>
    <scope>NUCLEOTIDE SEQUENCE [LARGE SCALE GENOMIC DNA]</scope>
    <source>
        <strain evidence="3 4">RJX1118</strain>
    </source>
</reference>
<dbReference type="AlphaFoldDB" id="A0A2N5NEQ8"/>
<sequence>MKQKKNPRFRFSGSIDMEIIRRQVKRHRRSVLGQWTIRIVVAAMIVTGTYLVIENQTYTSVAIADSHKKDTEDSNQYIAFSDGVIRYSRDGVVFLNKKNKEKWIQPCQIQNPIVDVNEDVFAIADVGGNTIMIFQKSGLKGEIETTLPIEKISVSNQGIVSAILKNESTPQIISYDAVGNILVEHQVNLNSTGYPISLDMSADGENLMVSYLSTKNGTLKSMVAFYNFGKEGQEKTDNLIYTEDFDQTVVPDVFYMDASTSVAVGDKSFVIYEGTKSVKKKTEVKLNQEIRSEFHSDRYIGFILTNKDKSGYEVQLYDKTGKQIINREITGEYSHVKIAGDEIIMFDGTKGCIISDTGIQRFKGDWGIEAQEVIPAAGIHRYLIAGEDELRLVYLTN</sequence>
<dbReference type="Proteomes" id="UP001296581">
    <property type="component" value="Unassembled WGS sequence"/>
</dbReference>
<keyword evidence="1" id="KW-0472">Membrane</keyword>
<evidence type="ECO:0000313" key="2">
    <source>
        <dbReference type="EMBL" id="NSI65121.1"/>
    </source>
</evidence>